<dbReference type="AlphaFoldDB" id="A0A9D3AWL6"/>
<dbReference type="InterPro" id="IPR003593">
    <property type="entry name" value="AAA+_ATPase"/>
</dbReference>
<dbReference type="OrthoDB" id="9806726at2"/>
<dbReference type="GO" id="GO:0016887">
    <property type="term" value="F:ATP hydrolysis activity"/>
    <property type="evidence" value="ECO:0007669"/>
    <property type="project" value="InterPro"/>
</dbReference>
<gene>
    <name evidence="5" type="primary">znuC</name>
    <name evidence="5" type="ORF">SPSYN_01743</name>
</gene>
<feature type="domain" description="ABC transporter" evidence="4">
    <location>
        <begin position="2"/>
        <end position="237"/>
    </location>
</feature>
<evidence type="ECO:0000256" key="3">
    <source>
        <dbReference type="ARBA" id="ARBA00022840"/>
    </source>
</evidence>
<dbReference type="Gene3D" id="3.40.50.300">
    <property type="entry name" value="P-loop containing nucleotide triphosphate hydrolases"/>
    <property type="match status" value="1"/>
</dbReference>
<dbReference type="InterPro" id="IPR003439">
    <property type="entry name" value="ABC_transporter-like_ATP-bd"/>
</dbReference>
<dbReference type="Pfam" id="PF00005">
    <property type="entry name" value="ABC_tran"/>
    <property type="match status" value="1"/>
</dbReference>
<keyword evidence="5" id="KW-0378">Hydrolase</keyword>
<name>A0A9D3AWL6_9FIRM</name>
<accession>A0A9D3AWL6</accession>
<dbReference type="SUPFAM" id="SSF52540">
    <property type="entry name" value="P-loop containing nucleoside triphosphate hydrolases"/>
    <property type="match status" value="1"/>
</dbReference>
<dbReference type="InterPro" id="IPR027417">
    <property type="entry name" value="P-loop_NTPase"/>
</dbReference>
<dbReference type="EC" id="3.6.3.-" evidence="5"/>
<keyword evidence="3 5" id="KW-0067">ATP-binding</keyword>
<dbReference type="PANTHER" id="PTHR42734">
    <property type="entry name" value="METAL TRANSPORT SYSTEM ATP-BINDING PROTEIN TM_0124-RELATED"/>
    <property type="match status" value="1"/>
</dbReference>
<keyword evidence="2" id="KW-0547">Nucleotide-binding</keyword>
<evidence type="ECO:0000259" key="4">
    <source>
        <dbReference type="PROSITE" id="PS50893"/>
    </source>
</evidence>
<sequence length="250" mass="27806">MIDLTDVHFTYGCHPVLDGISLHVQEGEVVGITGPNGAGKSTLLYVIMGLIKPQSGEVKILGVPVNKFKDWHKIGYVSQKAALFNRSYPATVLEVVISGRAAMRGLFRFLGREDKRRAEEALERVNMLSQRYTPLSELSGGQQQRVMIARALAVQPRILIMDEPTNGVDAANLAGLAQLFKNLHNDGVTMILVSHESEWLSSFASKRVCLDRKICSCSCHYYPDGIRWRDCMNSRQEKISLDCVDSLVRG</sequence>
<evidence type="ECO:0000256" key="2">
    <source>
        <dbReference type="ARBA" id="ARBA00022741"/>
    </source>
</evidence>
<dbReference type="GO" id="GO:0005524">
    <property type="term" value="F:ATP binding"/>
    <property type="evidence" value="ECO:0007669"/>
    <property type="project" value="UniProtKB-KW"/>
</dbReference>
<dbReference type="InterPro" id="IPR017871">
    <property type="entry name" value="ABC_transporter-like_CS"/>
</dbReference>
<proteinExistence type="predicted"/>
<dbReference type="Proteomes" id="UP000798488">
    <property type="component" value="Unassembled WGS sequence"/>
</dbReference>
<dbReference type="PROSITE" id="PS50893">
    <property type="entry name" value="ABC_TRANSPORTER_2"/>
    <property type="match status" value="1"/>
</dbReference>
<dbReference type="CDD" id="cd03235">
    <property type="entry name" value="ABC_Metallic_Cations"/>
    <property type="match status" value="1"/>
</dbReference>
<keyword evidence="6" id="KW-1185">Reference proteome</keyword>
<protein>
    <submittedName>
        <fullName evidence="5">High-affinity zinc uptake system ATP-binding protein ZnuC</fullName>
        <ecNumber evidence="5">3.6.3.-</ecNumber>
    </submittedName>
</protein>
<dbReference type="EMBL" id="LSRS01000003">
    <property type="protein sequence ID" value="KAF1085600.1"/>
    <property type="molecule type" value="Genomic_DNA"/>
</dbReference>
<dbReference type="PROSITE" id="PS00211">
    <property type="entry name" value="ABC_TRANSPORTER_1"/>
    <property type="match status" value="1"/>
</dbReference>
<evidence type="ECO:0000313" key="6">
    <source>
        <dbReference type="Proteomes" id="UP000798488"/>
    </source>
</evidence>
<comment type="caution">
    <text evidence="5">The sequence shown here is derived from an EMBL/GenBank/DDBJ whole genome shotgun (WGS) entry which is preliminary data.</text>
</comment>
<evidence type="ECO:0000313" key="5">
    <source>
        <dbReference type="EMBL" id="KAF1085600.1"/>
    </source>
</evidence>
<dbReference type="InterPro" id="IPR050153">
    <property type="entry name" value="Metal_Ion_Import_ABC"/>
</dbReference>
<reference evidence="5" key="1">
    <citation type="submission" date="2016-02" db="EMBL/GenBank/DDBJ databases">
        <title>Draft Genome Sequence of Sporotomaculum syntrophicum Strain FB, a Syntrophic Benzoate Degrader.</title>
        <authorList>
            <person name="Nobu M.K."/>
            <person name="Narihiro T."/>
            <person name="Qiu Y.-L."/>
            <person name="Ohashi A."/>
            <person name="Liu W.-T."/>
            <person name="Yuji S."/>
        </authorList>
    </citation>
    <scope>NUCLEOTIDE SEQUENCE</scope>
    <source>
        <strain evidence="5">FB</strain>
    </source>
</reference>
<evidence type="ECO:0000256" key="1">
    <source>
        <dbReference type="ARBA" id="ARBA00022448"/>
    </source>
</evidence>
<dbReference type="RefSeq" id="WP_161822042.1">
    <property type="nucleotide sequence ID" value="NZ_LSRS01000003.1"/>
</dbReference>
<dbReference type="SMART" id="SM00382">
    <property type="entry name" value="AAA"/>
    <property type="match status" value="1"/>
</dbReference>
<keyword evidence="1" id="KW-0813">Transport</keyword>
<organism evidence="5 6">
    <name type="scientific">Sporotomaculum syntrophicum</name>
    <dbReference type="NCBI Taxonomy" id="182264"/>
    <lineage>
        <taxon>Bacteria</taxon>
        <taxon>Bacillati</taxon>
        <taxon>Bacillota</taxon>
        <taxon>Clostridia</taxon>
        <taxon>Eubacteriales</taxon>
        <taxon>Desulfallaceae</taxon>
        <taxon>Sporotomaculum</taxon>
    </lineage>
</organism>